<sequence>MLFIVSARKPNMNLSNHFLIAMPDMRDPFFSGSVVYVCDYSDEGATGVVINKPSPLPVRKVLESMQHRVPPYFAEGYVLVGGPVQTDRGFLLHTPAGSWKSSLAVNNEIALTSSDDILAHLEDEAQVHKALLFMGYSGWSPGQLEQELADNSWLTVPADLGIVFDLPHEARYDAAIKLLNIVPEQLGAGGHA</sequence>
<dbReference type="EMBL" id="AGAY01000008">
    <property type="protein sequence ID" value="EGY53514.1"/>
    <property type="molecule type" value="Genomic_DNA"/>
</dbReference>
<dbReference type="InterPro" id="IPR003774">
    <property type="entry name" value="AlgH-like"/>
</dbReference>
<accession>G4CF70</accession>
<dbReference type="HOGENOM" id="CLU_057596_1_0_4"/>
<dbReference type="PANTHER" id="PTHR30327">
    <property type="entry name" value="UNCHARACTERIZED PROTEIN YQGE"/>
    <property type="match status" value="1"/>
</dbReference>
<proteinExistence type="inferred from homology"/>
<evidence type="ECO:0000256" key="2">
    <source>
        <dbReference type="HAMAP-Rule" id="MF_00758"/>
    </source>
</evidence>
<comment type="caution">
    <text evidence="3">The sequence shown here is derived from an EMBL/GenBank/DDBJ whole genome shotgun (WGS) entry which is preliminary data.</text>
</comment>
<reference evidence="3 4" key="1">
    <citation type="submission" date="2011-05" db="EMBL/GenBank/DDBJ databases">
        <authorList>
            <person name="Muzny D."/>
            <person name="Qin X."/>
            <person name="Deng J."/>
            <person name="Jiang H."/>
            <person name="Liu Y."/>
            <person name="Qu J."/>
            <person name="Song X.-Z."/>
            <person name="Zhang L."/>
            <person name="Thornton R."/>
            <person name="Coyle M."/>
            <person name="Francisco L."/>
            <person name="Jackson L."/>
            <person name="Javaid M."/>
            <person name="Korchina V."/>
            <person name="Kovar C."/>
            <person name="Mata R."/>
            <person name="Mathew T."/>
            <person name="Ngo R."/>
            <person name="Nguyen L."/>
            <person name="Nguyen N."/>
            <person name="Okwuonu G."/>
            <person name="Ongeri F."/>
            <person name="Pham C."/>
            <person name="Simmons D."/>
            <person name="Wilczek-Boney K."/>
            <person name="Hale W."/>
            <person name="Jakkamsetti A."/>
            <person name="Pham P."/>
            <person name="Ruth R."/>
            <person name="San Lucas F."/>
            <person name="Warren J."/>
            <person name="Zhang J."/>
            <person name="Zhao Z."/>
            <person name="Zhou C."/>
            <person name="Zhu D."/>
            <person name="Lee S."/>
            <person name="Bess C."/>
            <person name="Blankenburg K."/>
            <person name="Forbes L."/>
            <person name="Fu Q."/>
            <person name="Gubbala S."/>
            <person name="Hirani K."/>
            <person name="Jayaseelan J.C."/>
            <person name="Lara F."/>
            <person name="Munidasa M."/>
            <person name="Palculict T."/>
            <person name="Patil S."/>
            <person name="Pu L.-L."/>
            <person name="Saada N."/>
            <person name="Tang L."/>
            <person name="Weissenberger G."/>
            <person name="Zhu Y."/>
            <person name="Hemphill L."/>
            <person name="Shang Y."/>
            <person name="Youmans B."/>
            <person name="Ayvaz T."/>
            <person name="Ross M."/>
            <person name="Santibanez J."/>
            <person name="Aqrawi P."/>
            <person name="Gross S."/>
            <person name="Joshi V."/>
            <person name="Fowler G."/>
            <person name="Nazareth L."/>
            <person name="Reid J."/>
            <person name="Worley K."/>
            <person name="Petrosino J."/>
            <person name="Highlander S."/>
            <person name="Gibbs R."/>
        </authorList>
    </citation>
    <scope>NUCLEOTIDE SEQUENCE [LARGE SCALE GENOMIC DNA]</scope>
    <source>
        <strain evidence="3 4">871</strain>
    </source>
</reference>
<dbReference type="PANTHER" id="PTHR30327:SF1">
    <property type="entry name" value="UPF0301 PROTEIN YQGE"/>
    <property type="match status" value="1"/>
</dbReference>
<dbReference type="GO" id="GO:0016301">
    <property type="term" value="F:kinase activity"/>
    <property type="evidence" value="ECO:0007669"/>
    <property type="project" value="UniProtKB-KW"/>
</dbReference>
<keyword evidence="3" id="KW-0418">Kinase</keyword>
<dbReference type="HAMAP" id="MF_00758">
    <property type="entry name" value="UPF0301"/>
    <property type="match status" value="1"/>
</dbReference>
<dbReference type="PATRIC" id="fig|1032488.3.peg.243"/>
<name>G4CF70_9NEIS</name>
<comment type="similarity">
    <text evidence="1 2">Belongs to the UPF0301 (AlgH) family.</text>
</comment>
<evidence type="ECO:0000256" key="1">
    <source>
        <dbReference type="ARBA" id="ARBA00009600"/>
    </source>
</evidence>
<dbReference type="AlphaFoldDB" id="G4CF70"/>
<organism evidence="3 4">
    <name type="scientific">Neisseria shayeganii 871</name>
    <dbReference type="NCBI Taxonomy" id="1032488"/>
    <lineage>
        <taxon>Bacteria</taxon>
        <taxon>Pseudomonadati</taxon>
        <taxon>Pseudomonadota</taxon>
        <taxon>Betaproteobacteria</taxon>
        <taxon>Neisseriales</taxon>
        <taxon>Neisseriaceae</taxon>
        <taxon>Neisseria</taxon>
    </lineage>
</organism>
<dbReference type="GO" id="GO:0005829">
    <property type="term" value="C:cytosol"/>
    <property type="evidence" value="ECO:0007669"/>
    <property type="project" value="TreeGrafter"/>
</dbReference>
<dbReference type="NCBIfam" id="NF001266">
    <property type="entry name" value="PRK00228.1-1"/>
    <property type="match status" value="1"/>
</dbReference>
<evidence type="ECO:0000313" key="3">
    <source>
        <dbReference type="EMBL" id="EGY53514.1"/>
    </source>
</evidence>
<dbReference type="Pfam" id="PF02622">
    <property type="entry name" value="DUF179"/>
    <property type="match status" value="1"/>
</dbReference>
<dbReference type="SUPFAM" id="SSF143456">
    <property type="entry name" value="VC0467-like"/>
    <property type="match status" value="1"/>
</dbReference>
<keyword evidence="3" id="KW-0808">Transferase</keyword>
<gene>
    <name evidence="3" type="primary">algH</name>
    <name evidence="3" type="ORF">HMPREF9371_0259</name>
</gene>
<protein>
    <recommendedName>
        <fullName evidence="2">UPF0301 protein HMPREF9371_0259</fullName>
    </recommendedName>
</protein>
<dbReference type="STRING" id="1032488.HMPREF9371_0259"/>
<dbReference type="Gene3D" id="3.40.1740.10">
    <property type="entry name" value="VC0467-like"/>
    <property type="match status" value="1"/>
</dbReference>
<dbReference type="Proteomes" id="UP000003019">
    <property type="component" value="Unassembled WGS sequence"/>
</dbReference>
<keyword evidence="4" id="KW-1185">Reference proteome</keyword>
<evidence type="ECO:0000313" key="4">
    <source>
        <dbReference type="Proteomes" id="UP000003019"/>
    </source>
</evidence>